<feature type="binding site" evidence="3">
    <location>
        <position position="236"/>
    </location>
    <ligand>
        <name>Mg(2+)</name>
        <dbReference type="ChEBI" id="CHEBI:18420"/>
    </ligand>
</feature>
<evidence type="ECO:0000256" key="3">
    <source>
        <dbReference type="PIRSR" id="PIRSR000915-3"/>
    </source>
</evidence>
<dbReference type="Gene3D" id="3.40.50.1000">
    <property type="entry name" value="HAD superfamily/HAD-like"/>
    <property type="match status" value="2"/>
</dbReference>
<feature type="active site" description="Proton donor" evidence="1">
    <location>
        <position position="18"/>
    </location>
</feature>
<dbReference type="InParanoid" id="A0A2R5G460"/>
<accession>A0A2R5G460</accession>
<feature type="binding site" evidence="2">
    <location>
        <position position="211"/>
    </location>
    <ligand>
        <name>substrate</name>
    </ligand>
</feature>
<dbReference type="GO" id="GO:0005737">
    <property type="term" value="C:cytoplasm"/>
    <property type="evidence" value="ECO:0007669"/>
    <property type="project" value="TreeGrafter"/>
</dbReference>
<gene>
    <name evidence="4" type="ORF">FCC1311_019992</name>
</gene>
<sequence length="287" mass="30818">MGGRKLLDVYKNFVLDCDGVLWHSATAIAGSVEAVSRMRAAGKRVVFVTNNSTKSRQAYLDKFEALKFEGVEVEHINTSGSAAAELCKLGGHKKVFAIGEPGLMEEFKAVGVETVEVSSDAKTGMDEAEFENAKLEEGVSAVVVGWDRNFSFRKLCLASLYIQAGAKLIATGLDPSDKVGGKSMPGNGCNVNAIQYSVDDPQGEHTTVAGKPNSHLMENILNKYNFTGSETLMVGDRLDTDIKFAEGQAKSLLVLSGCTPIEEYESRTDVKPTHVAADLATALDMEI</sequence>
<protein>
    <submittedName>
        <fullName evidence="4">Glycerol-3-phosphate phosphatase</fullName>
    </submittedName>
</protein>
<feature type="active site" description="Nucleophile" evidence="1">
    <location>
        <position position="16"/>
    </location>
</feature>
<keyword evidence="3" id="KW-0460">Magnesium</keyword>
<dbReference type="NCBIfam" id="TIGR01460">
    <property type="entry name" value="HAD-SF-IIA"/>
    <property type="match status" value="1"/>
</dbReference>
<dbReference type="Proteomes" id="UP000241890">
    <property type="component" value="Unassembled WGS sequence"/>
</dbReference>
<dbReference type="AlphaFoldDB" id="A0A2R5G460"/>
<dbReference type="PANTHER" id="PTHR19288">
    <property type="entry name" value="4-NITROPHENYLPHOSPHATASE-RELATED"/>
    <property type="match status" value="1"/>
</dbReference>
<organism evidence="4 5">
    <name type="scientific">Hondaea fermentalgiana</name>
    <dbReference type="NCBI Taxonomy" id="2315210"/>
    <lineage>
        <taxon>Eukaryota</taxon>
        <taxon>Sar</taxon>
        <taxon>Stramenopiles</taxon>
        <taxon>Bigyra</taxon>
        <taxon>Labyrinthulomycetes</taxon>
        <taxon>Thraustochytrida</taxon>
        <taxon>Thraustochytriidae</taxon>
        <taxon>Hondaea</taxon>
    </lineage>
</organism>
<dbReference type="OrthoDB" id="413953at2759"/>
<dbReference type="FunCoup" id="A0A2R5G460">
    <property type="interactions" value="44"/>
</dbReference>
<comment type="cofactor">
    <cofactor evidence="3">
        <name>Mg(2+)</name>
        <dbReference type="ChEBI" id="CHEBI:18420"/>
    </cofactor>
    <text evidence="3">Divalent metal ions. Mg(2+) is the most effective.</text>
</comment>
<keyword evidence="3" id="KW-0479">Metal-binding</keyword>
<feature type="binding site" evidence="3">
    <location>
        <position position="18"/>
    </location>
    <ligand>
        <name>Mg(2+)</name>
        <dbReference type="ChEBI" id="CHEBI:18420"/>
    </ligand>
</feature>
<evidence type="ECO:0000256" key="2">
    <source>
        <dbReference type="PIRSR" id="PIRSR000915-2"/>
    </source>
</evidence>
<dbReference type="GO" id="GO:0016791">
    <property type="term" value="F:phosphatase activity"/>
    <property type="evidence" value="ECO:0007669"/>
    <property type="project" value="TreeGrafter"/>
</dbReference>
<dbReference type="InterPro" id="IPR036412">
    <property type="entry name" value="HAD-like_sf"/>
</dbReference>
<evidence type="ECO:0000256" key="1">
    <source>
        <dbReference type="PIRSR" id="PIRSR000915-1"/>
    </source>
</evidence>
<feature type="binding site" evidence="3">
    <location>
        <position position="16"/>
    </location>
    <ligand>
        <name>Mg(2+)</name>
        <dbReference type="ChEBI" id="CHEBI:18420"/>
    </ligand>
</feature>
<dbReference type="Pfam" id="PF13344">
    <property type="entry name" value="Hydrolase_6"/>
    <property type="match status" value="1"/>
</dbReference>
<evidence type="ECO:0000313" key="5">
    <source>
        <dbReference type="Proteomes" id="UP000241890"/>
    </source>
</evidence>
<keyword evidence="5" id="KW-1185">Reference proteome</keyword>
<reference evidence="4 5" key="1">
    <citation type="submission" date="2017-12" db="EMBL/GenBank/DDBJ databases">
        <title>Sequencing, de novo assembly and annotation of complete genome of a new Thraustochytrid species, strain FCC1311.</title>
        <authorList>
            <person name="Sedici K."/>
            <person name="Godart F."/>
            <person name="Aiese Cigliano R."/>
            <person name="Sanseverino W."/>
            <person name="Barakat M."/>
            <person name="Ortet P."/>
            <person name="Marechal E."/>
            <person name="Cagnac O."/>
            <person name="Amato A."/>
        </authorList>
    </citation>
    <scope>NUCLEOTIDE SEQUENCE [LARGE SCALE GENOMIC DNA]</scope>
</reference>
<name>A0A2R5G460_9STRA</name>
<dbReference type="PANTHER" id="PTHR19288:SF46">
    <property type="entry name" value="HALOACID DEHALOGENASE-LIKE HYDROLASE DOMAIN-CONTAINING PROTEIN 2"/>
    <property type="match status" value="1"/>
</dbReference>
<proteinExistence type="predicted"/>
<comment type="caution">
    <text evidence="4">The sequence shown here is derived from an EMBL/GenBank/DDBJ whole genome shotgun (WGS) entry which is preliminary data.</text>
</comment>
<dbReference type="InterPro" id="IPR023214">
    <property type="entry name" value="HAD_sf"/>
</dbReference>
<dbReference type="Pfam" id="PF13242">
    <property type="entry name" value="Hydrolase_like"/>
    <property type="match status" value="1"/>
</dbReference>
<evidence type="ECO:0000313" key="4">
    <source>
        <dbReference type="EMBL" id="GBG25780.1"/>
    </source>
</evidence>
<dbReference type="GO" id="GO:0046872">
    <property type="term" value="F:metal ion binding"/>
    <property type="evidence" value="ECO:0007669"/>
    <property type="project" value="UniProtKB-KW"/>
</dbReference>
<dbReference type="PIRSF" id="PIRSF000915">
    <property type="entry name" value="PGP-type_phosphatase"/>
    <property type="match status" value="1"/>
</dbReference>
<dbReference type="SUPFAM" id="SSF56784">
    <property type="entry name" value="HAD-like"/>
    <property type="match status" value="1"/>
</dbReference>
<dbReference type="InterPro" id="IPR006357">
    <property type="entry name" value="HAD-SF_hydro_IIA"/>
</dbReference>
<dbReference type="EMBL" id="BEYU01000015">
    <property type="protein sequence ID" value="GBG25780.1"/>
    <property type="molecule type" value="Genomic_DNA"/>
</dbReference>